<feature type="transmembrane region" description="Helical" evidence="1">
    <location>
        <begin position="14"/>
        <end position="33"/>
    </location>
</feature>
<sequence>MTDKIEIQLSKTKILLLLIGATAFFVLGIIFILHPEQVKSPIFRNTDVIRIAGIVSVAFFGLCLVFIAMKLFDKKVGLTIDQNGITDNSNATSVGLIEWADITGIGRVQIASTKILMLETDKPSKYIEKAKNGISKRALKANHKMYGSPISIISNSLKIKYDDLEKLISEEFEKRK</sequence>
<evidence type="ECO:0000313" key="3">
    <source>
        <dbReference type="Proteomes" id="UP000240608"/>
    </source>
</evidence>
<dbReference type="NCBIfam" id="NF041635">
    <property type="entry name" value="STM3941_fam"/>
    <property type="match status" value="1"/>
</dbReference>
<evidence type="ECO:0000256" key="1">
    <source>
        <dbReference type="SAM" id="Phobius"/>
    </source>
</evidence>
<keyword evidence="1" id="KW-1133">Transmembrane helix</keyword>
<reference evidence="2 3" key="1">
    <citation type="submission" date="2018-03" db="EMBL/GenBank/DDBJ databases">
        <title>Cross-interface Injection: A General Nanoliter Liquid Handling Method Applied to Single Cells Genome Amplification Automated Nanoliter Liquid Handling Applied to Single Cell Multiple Displacement Amplification.</title>
        <authorList>
            <person name="Yun J."/>
            <person name="Xu P."/>
            <person name="Xu J."/>
            <person name="Dai X."/>
            <person name="Wang Y."/>
            <person name="Zheng X."/>
            <person name="Cao C."/>
            <person name="Yi Q."/>
            <person name="Zhu Y."/>
            <person name="Wang L."/>
            <person name="Dong Z."/>
            <person name="Huang Y."/>
            <person name="Huang L."/>
            <person name="Du W."/>
        </authorList>
    </citation>
    <scope>NUCLEOTIDE SEQUENCE [LARGE SCALE GENOMIC DNA]</scope>
    <source>
        <strain evidence="2 3">Z-D1-2</strain>
    </source>
</reference>
<dbReference type="AlphaFoldDB" id="A0A2T4DPI6"/>
<dbReference type="Proteomes" id="UP000240608">
    <property type="component" value="Unassembled WGS sequence"/>
</dbReference>
<evidence type="ECO:0000313" key="2">
    <source>
        <dbReference type="EMBL" id="PTB95733.1"/>
    </source>
</evidence>
<dbReference type="EMBL" id="PYVU01000090">
    <property type="protein sequence ID" value="PTB95733.1"/>
    <property type="molecule type" value="Genomic_DNA"/>
</dbReference>
<keyword evidence="1" id="KW-0812">Transmembrane</keyword>
<keyword evidence="1" id="KW-0472">Membrane</keyword>
<name>A0A2T4DPI6_9BACT</name>
<comment type="caution">
    <text evidence="2">The sequence shown here is derived from an EMBL/GenBank/DDBJ whole genome shotgun (WGS) entry which is preliminary data.</text>
</comment>
<protein>
    <submittedName>
        <fullName evidence="2">Uncharacterized protein</fullName>
    </submittedName>
</protein>
<feature type="transmembrane region" description="Helical" evidence="1">
    <location>
        <begin position="48"/>
        <end position="69"/>
    </location>
</feature>
<proteinExistence type="predicted"/>
<gene>
    <name evidence="2" type="ORF">C9994_10450</name>
</gene>
<dbReference type="InterPro" id="IPR048136">
    <property type="entry name" value="STM3941-like"/>
</dbReference>
<accession>A0A2T4DPI6</accession>
<organism evidence="2 3">
    <name type="scientific">Marivirga lumbricoides</name>
    <dbReference type="NCBI Taxonomy" id="1046115"/>
    <lineage>
        <taxon>Bacteria</taxon>
        <taxon>Pseudomonadati</taxon>
        <taxon>Bacteroidota</taxon>
        <taxon>Cytophagia</taxon>
        <taxon>Cytophagales</taxon>
        <taxon>Marivirgaceae</taxon>
        <taxon>Marivirga</taxon>
    </lineage>
</organism>